<dbReference type="GO" id="GO:0019915">
    <property type="term" value="P:lipid storage"/>
    <property type="evidence" value="ECO:0007669"/>
    <property type="project" value="TreeGrafter"/>
</dbReference>
<comment type="subcellular location">
    <subcellularLocation>
        <location evidence="1">Lipid droplet</location>
    </subcellularLocation>
</comment>
<dbReference type="GO" id="GO:0005829">
    <property type="term" value="C:cytosol"/>
    <property type="evidence" value="ECO:0007669"/>
    <property type="project" value="TreeGrafter"/>
</dbReference>
<dbReference type="GO" id="GO:0005811">
    <property type="term" value="C:lipid droplet"/>
    <property type="evidence" value="ECO:0007669"/>
    <property type="project" value="UniProtKB-SubCell"/>
</dbReference>
<protein>
    <submittedName>
        <fullName evidence="4">Perilipin-2-like 1</fullName>
    </submittedName>
</protein>
<proteinExistence type="inferred from homology"/>
<organism evidence="4 5">
    <name type="scientific">Homarus americanus</name>
    <name type="common">American lobster</name>
    <dbReference type="NCBI Taxonomy" id="6706"/>
    <lineage>
        <taxon>Eukaryota</taxon>
        <taxon>Metazoa</taxon>
        <taxon>Ecdysozoa</taxon>
        <taxon>Arthropoda</taxon>
        <taxon>Crustacea</taxon>
        <taxon>Multicrustacea</taxon>
        <taxon>Malacostraca</taxon>
        <taxon>Eumalacostraca</taxon>
        <taxon>Eucarida</taxon>
        <taxon>Decapoda</taxon>
        <taxon>Pleocyemata</taxon>
        <taxon>Astacidea</taxon>
        <taxon>Nephropoidea</taxon>
        <taxon>Nephropidae</taxon>
        <taxon>Homarus</taxon>
    </lineage>
</organism>
<dbReference type="GO" id="GO:0010890">
    <property type="term" value="P:positive regulation of triglyceride storage"/>
    <property type="evidence" value="ECO:0007669"/>
    <property type="project" value="TreeGrafter"/>
</dbReference>
<dbReference type="EMBL" id="JAHLQT010002534">
    <property type="protein sequence ID" value="KAG7177121.1"/>
    <property type="molecule type" value="Genomic_DNA"/>
</dbReference>
<dbReference type="InterPro" id="IPR004279">
    <property type="entry name" value="Perilipin"/>
</dbReference>
<evidence type="ECO:0000313" key="4">
    <source>
        <dbReference type="EMBL" id="KAG7177121.1"/>
    </source>
</evidence>
<dbReference type="Proteomes" id="UP000747542">
    <property type="component" value="Unassembled WGS sequence"/>
</dbReference>
<dbReference type="PANTHER" id="PTHR14024:SF49">
    <property type="entry name" value="LIPID STORAGE DROPLETS SURFACE-BINDING PROTEIN 1"/>
    <property type="match status" value="1"/>
</dbReference>
<evidence type="ECO:0000313" key="5">
    <source>
        <dbReference type="Proteomes" id="UP000747542"/>
    </source>
</evidence>
<comment type="caution">
    <text evidence="4">The sequence shown here is derived from an EMBL/GenBank/DDBJ whole genome shotgun (WGS) entry which is preliminary data.</text>
</comment>
<evidence type="ECO:0000256" key="1">
    <source>
        <dbReference type="ARBA" id="ARBA00004502"/>
    </source>
</evidence>
<keyword evidence="3" id="KW-0551">Lipid droplet</keyword>
<gene>
    <name evidence="4" type="primary">Plin2-L1</name>
    <name evidence="4" type="ORF">Hamer_G000360</name>
</gene>
<sequence length="342" mass="37730">MLDGTDHREATATFTFITRLQALPAVQDALAMATRLYHTTKDYKCVGVVVGVAEGGVRAAAAVLPLATPLTKPILQRVGGWEAVDEWACRGLNTVEEWVPVLRKSPREVTEQVVTSTKEKVLSVVAGTDTVPPPTLTAALTARISHTVSVVSETRGGRTVVWVTEEVLAKAHTLVDHYMAPNACDLHDSDGREGGVVVKASTLGQKTIRRLYRITHDFVHPNSEDCNDTSATHLVARAGESAREWYATTTQDQRLQVEGMSMVQISVRLAVRTTHHLVLSVRFFLDLSPSQVTNMVLNYSAGVAERTTMLMNLLMQQLKVFFIILELYALRFRLKSIQLKDL</sequence>
<dbReference type="Pfam" id="PF03036">
    <property type="entry name" value="Perilipin"/>
    <property type="match status" value="1"/>
</dbReference>
<reference evidence="4" key="1">
    <citation type="journal article" date="2021" name="Sci. Adv.">
        <title>The American lobster genome reveals insights on longevity, neural, and immune adaptations.</title>
        <authorList>
            <person name="Polinski J.M."/>
            <person name="Zimin A.V."/>
            <person name="Clark K.F."/>
            <person name="Kohn A.B."/>
            <person name="Sadowski N."/>
            <person name="Timp W."/>
            <person name="Ptitsyn A."/>
            <person name="Khanna P."/>
            <person name="Romanova D.Y."/>
            <person name="Williams P."/>
            <person name="Greenwood S.J."/>
            <person name="Moroz L.L."/>
            <person name="Walt D.R."/>
            <person name="Bodnar A.G."/>
        </authorList>
    </citation>
    <scope>NUCLEOTIDE SEQUENCE</scope>
    <source>
        <strain evidence="4">GMGI-L3</strain>
    </source>
</reference>
<name>A0A8J5TKQ0_HOMAM</name>
<accession>A0A8J5TKQ0</accession>
<dbReference type="OrthoDB" id="376826at2759"/>
<comment type="similarity">
    <text evidence="2">Belongs to the perilipin family.</text>
</comment>
<dbReference type="AlphaFoldDB" id="A0A8J5TKQ0"/>
<evidence type="ECO:0000256" key="2">
    <source>
        <dbReference type="ARBA" id="ARBA00006311"/>
    </source>
</evidence>
<evidence type="ECO:0000256" key="3">
    <source>
        <dbReference type="ARBA" id="ARBA00022677"/>
    </source>
</evidence>
<keyword evidence="5" id="KW-1185">Reference proteome</keyword>
<dbReference type="PANTHER" id="PTHR14024">
    <property type="entry name" value="PERILIPIN"/>
    <property type="match status" value="1"/>
</dbReference>